<evidence type="ECO:0000256" key="4">
    <source>
        <dbReference type="ARBA" id="ARBA00022801"/>
    </source>
</evidence>
<sequence>MQQNTCDEALAVALYSERVQTLLRAIKVMGCGALRKGISCRVCDKPDDPYYQGKANTQGYFDSKHRRVVLCCEQIATQKDLEDTLVHELVCRWWACHL</sequence>
<dbReference type="OrthoDB" id="285308at2759"/>
<dbReference type="PANTHER" id="PTHR21711:SF0">
    <property type="entry name" value="MITOCHONDRIAL INNER MEMBRANE PROTEASE ATP23 HOMOLOG"/>
    <property type="match status" value="1"/>
</dbReference>
<keyword evidence="2 6" id="KW-0645">Protease</keyword>
<dbReference type="AlphaFoldDB" id="A0A0L0G8Y7"/>
<protein>
    <recommendedName>
        <fullName evidence="6">Mitochondrial inner membrane protease ATP23</fullName>
        <ecNumber evidence="6">3.4.24.-</ecNumber>
    </recommendedName>
</protein>
<dbReference type="GO" id="GO:0046872">
    <property type="term" value="F:metal ion binding"/>
    <property type="evidence" value="ECO:0007669"/>
    <property type="project" value="UniProtKB-KW"/>
</dbReference>
<evidence type="ECO:0000313" key="7">
    <source>
        <dbReference type="EMBL" id="KNC85465.1"/>
    </source>
</evidence>
<dbReference type="GO" id="GO:0004222">
    <property type="term" value="F:metalloendopeptidase activity"/>
    <property type="evidence" value="ECO:0007669"/>
    <property type="project" value="InterPro"/>
</dbReference>
<dbReference type="GO" id="GO:0033615">
    <property type="term" value="P:mitochondrial proton-transporting ATP synthase complex assembly"/>
    <property type="evidence" value="ECO:0007669"/>
    <property type="project" value="TreeGrafter"/>
</dbReference>
<dbReference type="RefSeq" id="XP_014159367.1">
    <property type="nucleotide sequence ID" value="XM_014303892.1"/>
</dbReference>
<evidence type="ECO:0000256" key="3">
    <source>
        <dbReference type="ARBA" id="ARBA00022723"/>
    </source>
</evidence>
<dbReference type="GeneID" id="25902873"/>
<evidence type="ECO:0000256" key="1">
    <source>
        <dbReference type="ARBA" id="ARBA00009915"/>
    </source>
</evidence>
<keyword evidence="8" id="KW-1185">Reference proteome</keyword>
<dbReference type="EC" id="3.4.24.-" evidence="6"/>
<organism evidence="7 8">
    <name type="scientific">Sphaeroforma arctica JP610</name>
    <dbReference type="NCBI Taxonomy" id="667725"/>
    <lineage>
        <taxon>Eukaryota</taxon>
        <taxon>Ichthyosporea</taxon>
        <taxon>Ichthyophonida</taxon>
        <taxon>Sphaeroforma</taxon>
    </lineage>
</organism>
<keyword evidence="3 6" id="KW-0479">Metal-binding</keyword>
<comment type="similarity">
    <text evidence="1 6">Belongs to the peptidase M76 family.</text>
</comment>
<gene>
    <name evidence="7" type="ORF">SARC_02369</name>
</gene>
<evidence type="ECO:0000256" key="6">
    <source>
        <dbReference type="RuleBase" id="RU364057"/>
    </source>
</evidence>
<dbReference type="Pfam" id="PF09768">
    <property type="entry name" value="Peptidase_M76"/>
    <property type="match status" value="1"/>
</dbReference>
<accession>A0A0L0G8Y7</accession>
<dbReference type="InterPro" id="IPR019165">
    <property type="entry name" value="Peptidase_M76_ATP23"/>
</dbReference>
<reference evidence="7 8" key="1">
    <citation type="submission" date="2011-02" db="EMBL/GenBank/DDBJ databases">
        <title>The Genome Sequence of Sphaeroforma arctica JP610.</title>
        <authorList>
            <consortium name="The Broad Institute Genome Sequencing Platform"/>
            <person name="Russ C."/>
            <person name="Cuomo C."/>
            <person name="Young S.K."/>
            <person name="Zeng Q."/>
            <person name="Gargeya S."/>
            <person name="Alvarado L."/>
            <person name="Berlin A."/>
            <person name="Chapman S.B."/>
            <person name="Chen Z."/>
            <person name="Freedman E."/>
            <person name="Gellesch M."/>
            <person name="Goldberg J."/>
            <person name="Griggs A."/>
            <person name="Gujja S."/>
            <person name="Heilman E."/>
            <person name="Heiman D."/>
            <person name="Howarth C."/>
            <person name="Mehta T."/>
            <person name="Neiman D."/>
            <person name="Pearson M."/>
            <person name="Roberts A."/>
            <person name="Saif S."/>
            <person name="Shea T."/>
            <person name="Shenoy N."/>
            <person name="Sisk P."/>
            <person name="Stolte C."/>
            <person name="Sykes S."/>
            <person name="White J."/>
            <person name="Yandava C."/>
            <person name="Burger G."/>
            <person name="Gray M.W."/>
            <person name="Holland P.W.H."/>
            <person name="King N."/>
            <person name="Lang F.B.F."/>
            <person name="Roger A.J."/>
            <person name="Ruiz-Trillo I."/>
            <person name="Haas B."/>
            <person name="Nusbaum C."/>
            <person name="Birren B."/>
        </authorList>
    </citation>
    <scope>NUCLEOTIDE SEQUENCE [LARGE SCALE GENOMIC DNA]</scope>
    <source>
        <strain evidence="7 8">JP610</strain>
    </source>
</reference>
<dbReference type="GO" id="GO:0005739">
    <property type="term" value="C:mitochondrion"/>
    <property type="evidence" value="ECO:0007669"/>
    <property type="project" value="GOC"/>
</dbReference>
<dbReference type="STRING" id="667725.A0A0L0G8Y7"/>
<proteinExistence type="inferred from homology"/>
<evidence type="ECO:0000313" key="8">
    <source>
        <dbReference type="Proteomes" id="UP000054560"/>
    </source>
</evidence>
<dbReference type="GO" id="GO:0034982">
    <property type="term" value="P:mitochondrial protein processing"/>
    <property type="evidence" value="ECO:0007669"/>
    <property type="project" value="TreeGrafter"/>
</dbReference>
<evidence type="ECO:0000256" key="2">
    <source>
        <dbReference type="ARBA" id="ARBA00022670"/>
    </source>
</evidence>
<keyword evidence="5 6" id="KW-0482">Metalloprotease</keyword>
<name>A0A0L0G8Y7_9EUKA</name>
<dbReference type="PANTHER" id="PTHR21711">
    <property type="entry name" value="MITOCHONDRIAL INNER MEMBRANE PROTEASE"/>
    <property type="match status" value="1"/>
</dbReference>
<evidence type="ECO:0000256" key="5">
    <source>
        <dbReference type="ARBA" id="ARBA00023049"/>
    </source>
</evidence>
<keyword evidence="4 6" id="KW-0378">Hydrolase</keyword>
<dbReference type="Proteomes" id="UP000054560">
    <property type="component" value="Unassembled WGS sequence"/>
</dbReference>
<dbReference type="EMBL" id="KQ241701">
    <property type="protein sequence ID" value="KNC85465.1"/>
    <property type="molecule type" value="Genomic_DNA"/>
</dbReference>